<feature type="domain" description="Small ribosomal subunit protein uS7" evidence="10">
    <location>
        <begin position="31"/>
        <end position="187"/>
    </location>
</feature>
<name>A0A101IKH0_9EURY</name>
<evidence type="ECO:0000256" key="2">
    <source>
        <dbReference type="ARBA" id="ARBA00011458"/>
    </source>
</evidence>
<comment type="function">
    <text evidence="7 9">One of the primary rRNA binding proteins, it binds directly to 16S rRNA where it nucleates assembly of the head domain of the 30S subunit. Is located at the subunit interface close to the decoding center.</text>
</comment>
<dbReference type="SUPFAM" id="SSF47973">
    <property type="entry name" value="Ribosomal protein S7"/>
    <property type="match status" value="1"/>
</dbReference>
<dbReference type="InterPro" id="IPR005716">
    <property type="entry name" value="Ribosomal_uS7_euk/arc"/>
</dbReference>
<dbReference type="InterPro" id="IPR000235">
    <property type="entry name" value="Ribosomal_uS7"/>
</dbReference>
<evidence type="ECO:0000256" key="7">
    <source>
        <dbReference type="HAMAP-Rule" id="MF_00480"/>
    </source>
</evidence>
<dbReference type="Proteomes" id="UP000053961">
    <property type="component" value="Unassembled WGS sequence"/>
</dbReference>
<dbReference type="GO" id="GO:0015935">
    <property type="term" value="C:small ribosomal subunit"/>
    <property type="evidence" value="ECO:0007669"/>
    <property type="project" value="UniProtKB-UniRule"/>
</dbReference>
<evidence type="ECO:0000256" key="6">
    <source>
        <dbReference type="ARBA" id="ARBA00023274"/>
    </source>
</evidence>
<protein>
    <recommendedName>
        <fullName evidence="7">Small ribosomal subunit protein uS7</fullName>
    </recommendedName>
</protein>
<evidence type="ECO:0000256" key="1">
    <source>
        <dbReference type="ARBA" id="ARBA00007151"/>
    </source>
</evidence>
<evidence type="ECO:0000256" key="5">
    <source>
        <dbReference type="ARBA" id="ARBA00022980"/>
    </source>
</evidence>
<dbReference type="EMBL" id="LGHB01000006">
    <property type="protein sequence ID" value="KUK96899.1"/>
    <property type="molecule type" value="Genomic_DNA"/>
</dbReference>
<dbReference type="InterPro" id="IPR020606">
    <property type="entry name" value="Ribosomal_uS7_CS"/>
</dbReference>
<dbReference type="GO" id="GO:0006412">
    <property type="term" value="P:translation"/>
    <property type="evidence" value="ECO:0007669"/>
    <property type="project" value="UniProtKB-UniRule"/>
</dbReference>
<accession>A0A101IKH0</accession>
<evidence type="ECO:0000256" key="8">
    <source>
        <dbReference type="RuleBase" id="RU003619"/>
    </source>
</evidence>
<comment type="subunit">
    <text evidence="2 7 9">Part of the 30S ribosomal subunit.</text>
</comment>
<dbReference type="Proteomes" id="UP000057043">
    <property type="component" value="Unassembled WGS sequence"/>
</dbReference>
<dbReference type="InterPro" id="IPR023798">
    <property type="entry name" value="Ribosomal_uS7_dom"/>
</dbReference>
<dbReference type="NCBIfam" id="TIGR01028">
    <property type="entry name" value="uS7_euk_arch"/>
    <property type="match status" value="1"/>
</dbReference>
<evidence type="ECO:0000313" key="13">
    <source>
        <dbReference type="Proteomes" id="UP000053961"/>
    </source>
</evidence>
<keyword evidence="3 7" id="KW-0699">rRNA-binding</keyword>
<evidence type="ECO:0000256" key="9">
    <source>
        <dbReference type="RuleBase" id="RU003621"/>
    </source>
</evidence>
<evidence type="ECO:0000313" key="11">
    <source>
        <dbReference type="EMBL" id="KUK45272.1"/>
    </source>
</evidence>
<reference evidence="13 14" key="2">
    <citation type="journal article" date="2015" name="MBio">
        <title>Genome-Resolved Metagenomic Analysis Reveals Roles for Candidate Phyla and Other Microbial Community Members in Biogeochemical Transformations in Oil Reservoirs.</title>
        <authorList>
            <person name="Hu P."/>
            <person name="Tom L."/>
            <person name="Singh A."/>
            <person name="Thomas B.C."/>
            <person name="Baker B.J."/>
            <person name="Piceno Y.M."/>
            <person name="Andersen G.L."/>
            <person name="Banfield J.F."/>
        </authorList>
    </citation>
    <scope>NUCLEOTIDE SEQUENCE [LARGE SCALE GENOMIC DNA]</scope>
    <source>
        <strain evidence="11">57_489</strain>
    </source>
</reference>
<dbReference type="HAMAP" id="MF_00480_A">
    <property type="entry name" value="Ribosomal_uS7_A"/>
    <property type="match status" value="1"/>
</dbReference>
<dbReference type="GO" id="GO:0019843">
    <property type="term" value="F:rRNA binding"/>
    <property type="evidence" value="ECO:0007669"/>
    <property type="project" value="UniProtKB-UniRule"/>
</dbReference>
<dbReference type="EMBL" id="LGFT01000005">
    <property type="protein sequence ID" value="KUK45272.1"/>
    <property type="molecule type" value="Genomic_DNA"/>
</dbReference>
<comment type="caution">
    <text evidence="12">The sequence shown here is derived from an EMBL/GenBank/DDBJ whole genome shotgun (WGS) entry which is preliminary data.</text>
</comment>
<dbReference type="InterPro" id="IPR026018">
    <property type="entry name" value="Ribosomal_uS7_arc"/>
</dbReference>
<dbReference type="NCBIfam" id="NF003106">
    <property type="entry name" value="PRK04027.1"/>
    <property type="match status" value="1"/>
</dbReference>
<proteinExistence type="inferred from homology"/>
<evidence type="ECO:0000256" key="3">
    <source>
        <dbReference type="ARBA" id="ARBA00022730"/>
    </source>
</evidence>
<dbReference type="AlphaFoldDB" id="A0A101IKH0"/>
<reference evidence="12" key="1">
    <citation type="journal article" date="2015" name="MBio">
        <title>Genome-resolved metagenomic analysis reveals roles for candidate phyla and other microbial community members in biogeochemical transformations in oil reservoirs.</title>
        <authorList>
            <person name="Hu P."/>
            <person name="Tom L."/>
            <person name="Singh A."/>
            <person name="Thomas B.C."/>
            <person name="Baker B.J."/>
            <person name="Piceno Y.M."/>
            <person name="Andersen G.L."/>
            <person name="Banfield J.F."/>
        </authorList>
    </citation>
    <scope>NUCLEOTIDE SEQUENCE [LARGE SCALE GENOMIC DNA]</scope>
    <source>
        <strain evidence="12">56_747</strain>
    </source>
</reference>
<evidence type="ECO:0000259" key="10">
    <source>
        <dbReference type="Pfam" id="PF00177"/>
    </source>
</evidence>
<keyword evidence="4 7" id="KW-0694">RNA-binding</keyword>
<sequence length="187" mass="21283">MNVKIFNKWDPEEIEITDLSIKRYFNLRPMVVMHTGGRHARQQFKKSEQHIVERLINKMMQKEVNTGKKMKTYKIVEEAFDIINQRTKENPLTVLAKAISNTGPREEVVRLKYGGITVPKAVDTAPQRRVDMALMFITTGAQRSAFKSKRSAASCLADEIIAASKGDVRSFAMNRKDSVERVAKAAR</sequence>
<evidence type="ECO:0000256" key="4">
    <source>
        <dbReference type="ARBA" id="ARBA00022884"/>
    </source>
</evidence>
<dbReference type="InterPro" id="IPR036823">
    <property type="entry name" value="Ribosomal_uS7_dom_sf"/>
</dbReference>
<dbReference type="PROSITE" id="PS00052">
    <property type="entry name" value="RIBOSOMAL_S7"/>
    <property type="match status" value="1"/>
</dbReference>
<dbReference type="GO" id="GO:0003735">
    <property type="term" value="F:structural constituent of ribosome"/>
    <property type="evidence" value="ECO:0007669"/>
    <property type="project" value="UniProtKB-UniRule"/>
</dbReference>
<dbReference type="PANTHER" id="PTHR11205">
    <property type="entry name" value="RIBOSOMAL PROTEIN S7"/>
    <property type="match status" value="1"/>
</dbReference>
<gene>
    <name evidence="7" type="primary">rps7</name>
    <name evidence="11" type="ORF">XD72_0300</name>
    <name evidence="12" type="ORF">XE07_0671</name>
</gene>
<evidence type="ECO:0000313" key="12">
    <source>
        <dbReference type="EMBL" id="KUK96899.1"/>
    </source>
</evidence>
<dbReference type="Pfam" id="PF00177">
    <property type="entry name" value="Ribosomal_S7"/>
    <property type="match status" value="1"/>
</dbReference>
<dbReference type="Gene3D" id="1.10.455.10">
    <property type="entry name" value="Ribosomal protein S7 domain"/>
    <property type="match status" value="1"/>
</dbReference>
<dbReference type="PATRIC" id="fig|301375.6.peg.1584"/>
<comment type="similarity">
    <text evidence="1 7 8">Belongs to the universal ribosomal protein uS7 family.</text>
</comment>
<keyword evidence="5 7" id="KW-0689">Ribosomal protein</keyword>
<organism evidence="12 13">
    <name type="scientific">Methanothrix harundinacea</name>
    <dbReference type="NCBI Taxonomy" id="301375"/>
    <lineage>
        <taxon>Archaea</taxon>
        <taxon>Methanobacteriati</taxon>
        <taxon>Methanobacteriota</taxon>
        <taxon>Stenosarchaea group</taxon>
        <taxon>Methanomicrobia</taxon>
        <taxon>Methanotrichales</taxon>
        <taxon>Methanotrichaceae</taxon>
        <taxon>Methanothrix</taxon>
    </lineage>
</organism>
<evidence type="ECO:0000313" key="14">
    <source>
        <dbReference type="Proteomes" id="UP000057043"/>
    </source>
</evidence>
<keyword evidence="6 7" id="KW-0687">Ribonucleoprotein</keyword>
<dbReference type="CDD" id="cd14867">
    <property type="entry name" value="uS7_Eukaryote"/>
    <property type="match status" value="1"/>
</dbReference>
<dbReference type="PIRSF" id="PIRSF002122">
    <property type="entry name" value="RPS7p_RPS7a_RPS5e_RPS7o"/>
    <property type="match status" value="1"/>
</dbReference>